<dbReference type="SUPFAM" id="SSF52540">
    <property type="entry name" value="P-loop containing nucleoside triphosphate hydrolases"/>
    <property type="match status" value="2"/>
</dbReference>
<reference evidence="4" key="1">
    <citation type="submission" date="2021-09" db="EMBL/GenBank/DDBJ databases">
        <authorList>
            <consortium name="AG Swart"/>
            <person name="Singh M."/>
            <person name="Singh A."/>
            <person name="Seah K."/>
            <person name="Emmerich C."/>
        </authorList>
    </citation>
    <scope>NUCLEOTIDE SEQUENCE</scope>
    <source>
        <strain evidence="4">ATCC30299</strain>
    </source>
</reference>
<dbReference type="InterPro" id="IPR024983">
    <property type="entry name" value="CHAT_dom"/>
</dbReference>
<dbReference type="SMART" id="SM00382">
    <property type="entry name" value="AAA"/>
    <property type="match status" value="2"/>
</dbReference>
<feature type="coiled-coil region" evidence="1">
    <location>
        <begin position="1014"/>
        <end position="1041"/>
    </location>
</feature>
<dbReference type="InterPro" id="IPR007111">
    <property type="entry name" value="NACHT_NTPase"/>
</dbReference>
<dbReference type="Proteomes" id="UP001162131">
    <property type="component" value="Unassembled WGS sequence"/>
</dbReference>
<organism evidence="4 5">
    <name type="scientific">Blepharisma stoltei</name>
    <dbReference type="NCBI Taxonomy" id="1481888"/>
    <lineage>
        <taxon>Eukaryota</taxon>
        <taxon>Sar</taxon>
        <taxon>Alveolata</taxon>
        <taxon>Ciliophora</taxon>
        <taxon>Postciliodesmatophora</taxon>
        <taxon>Heterotrichea</taxon>
        <taxon>Heterotrichida</taxon>
        <taxon>Blepharismidae</taxon>
        <taxon>Blepharisma</taxon>
    </lineage>
</organism>
<evidence type="ECO:0000313" key="5">
    <source>
        <dbReference type="Proteomes" id="UP001162131"/>
    </source>
</evidence>
<feature type="domain" description="AAA+ ATPase" evidence="3">
    <location>
        <begin position="1435"/>
        <end position="1568"/>
    </location>
</feature>
<dbReference type="Pfam" id="PF05729">
    <property type="entry name" value="NACHT"/>
    <property type="match status" value="1"/>
</dbReference>
<dbReference type="Gene3D" id="3.40.50.300">
    <property type="entry name" value="P-loop containing nucleotide triphosphate hydrolases"/>
    <property type="match status" value="2"/>
</dbReference>
<feature type="region of interest" description="Disordered" evidence="2">
    <location>
        <begin position="1654"/>
        <end position="1705"/>
    </location>
</feature>
<dbReference type="EMBL" id="CAJZBQ010000016">
    <property type="protein sequence ID" value="CAG9316601.1"/>
    <property type="molecule type" value="Genomic_DNA"/>
</dbReference>
<dbReference type="InterPro" id="IPR011990">
    <property type="entry name" value="TPR-like_helical_dom_sf"/>
</dbReference>
<name>A0AAU9J4B7_9CILI</name>
<keyword evidence="1" id="KW-0175">Coiled coil</keyword>
<gene>
    <name evidence="4" type="ORF">BSTOLATCC_MIC16709</name>
</gene>
<dbReference type="GO" id="GO:0043531">
    <property type="term" value="F:ADP binding"/>
    <property type="evidence" value="ECO:0007669"/>
    <property type="project" value="InterPro"/>
</dbReference>
<proteinExistence type="predicted"/>
<accession>A0AAU9J4B7</accession>
<dbReference type="InterPro" id="IPR003593">
    <property type="entry name" value="AAA+_ATPase"/>
</dbReference>
<protein>
    <recommendedName>
        <fullName evidence="3">AAA+ ATPase domain-containing protein</fullName>
    </recommendedName>
</protein>
<dbReference type="PRINTS" id="PR00364">
    <property type="entry name" value="DISEASERSIST"/>
</dbReference>
<evidence type="ECO:0000256" key="1">
    <source>
        <dbReference type="SAM" id="Coils"/>
    </source>
</evidence>
<dbReference type="Pfam" id="PF12770">
    <property type="entry name" value="CHAT"/>
    <property type="match status" value="1"/>
</dbReference>
<feature type="domain" description="AAA+ ATPase" evidence="3">
    <location>
        <begin position="470"/>
        <end position="614"/>
    </location>
</feature>
<evidence type="ECO:0000259" key="3">
    <source>
        <dbReference type="SMART" id="SM00382"/>
    </source>
</evidence>
<comment type="caution">
    <text evidence="4">The sequence shown here is derived from an EMBL/GenBank/DDBJ whole genome shotgun (WGS) entry which is preliminary data.</text>
</comment>
<dbReference type="Gene3D" id="1.25.40.10">
    <property type="entry name" value="Tetratricopeptide repeat domain"/>
    <property type="match status" value="1"/>
</dbReference>
<dbReference type="PANTHER" id="PTHR47691">
    <property type="entry name" value="REGULATOR-RELATED"/>
    <property type="match status" value="1"/>
</dbReference>
<dbReference type="InterPro" id="IPR027417">
    <property type="entry name" value="P-loop_NTPase"/>
</dbReference>
<feature type="compositionally biased region" description="Basic residues" evidence="2">
    <location>
        <begin position="1680"/>
        <end position="1705"/>
    </location>
</feature>
<dbReference type="PANTHER" id="PTHR47691:SF3">
    <property type="entry name" value="HTH-TYPE TRANSCRIPTIONAL REGULATOR RV0890C-RELATED"/>
    <property type="match status" value="1"/>
</dbReference>
<feature type="compositionally biased region" description="Basic and acidic residues" evidence="2">
    <location>
        <begin position="1669"/>
        <end position="1679"/>
    </location>
</feature>
<sequence>MWVSYSYDVGSLSSGSELFGFPIPENLVTSNKISYLDLWNLLQEYQALTNSSTIVSYYDEEIGAYKILSSSTELSTDSEIQLLIQRSQISEIGSLLERVEDLENNISQLHSVFKNDIEFKPTNQVKANSEPLDIAMLYAAPLTRKDGIKIKECDNWNLNFDMERKKLLEAFERSQIHASIRFETATLEHLREIIELKPRIIHISCHGYYQRNSPNEFVLAFEDSKCLGMRDEVNQSRLKKVLETQSQYFNIVIVSACFSQAIGHVFLDAGIDCVIAIHDQCKILDDAAISFAVTFYRSLLRGKTIKNSFIEAKKNVNFEQAAMRTTCCCAHNHKRHCTWKVKNDHMEHTPNEQCVCEKRNNDSVHKLNCEWALKFLAKYNKTRVPNDQEVKDGSWVICCCSPEVPHNEAMKFKLLMKDKEAANKVLFSERAQKEIQEPYTYETLFKPPPVRQKIIGRNKEMQELLELGKNNRVVIVNGKLGIGKSLLVKSVAHYACERRIFKHGVLYLNLQGKTNSSTINQMIAKSLNVPWEKSKEEIARIIENMHLLIIIDNVGGIIAHNKEKVKNKIASWVERTQFPKFWIVLSGESNIKLDRAAEFKLEELSKRAAAKLIKTRTEVYQKIRNDILKLLNCIGKSPTELFQVMPVLMEKSVDEFLIDYQSHHSNPTASEESRSLYLSLTYLQNRKPESVSLIKLLSLLPAGIFRENLDLVCHQQACNWRDALNLLESHEGEEWLVKIHLSDHQGNNAMGDEEEQNHDLRSSISLDEYENINLVKCDSATSEEILMVSEPVKKYIKSEISSSADDAIICMEYLTSLSRVLMQVISQQPSMACSNVMKSVSNFNALTPSPTWKLCNCEEIIAEVLTTVTNSKLSPQKLFESMERNFWDFLSETYLRQIFNNRREVEIGNLIFEMGQCVMCIYLLLGKKNQAFNSIDSVKKCLKTFTTNDSLKHKLRLSWSAMKIEFKNKFRIEKAIKQAEKASQHFEINGLLDCLAESYLLRAIISINAPLKPKEMTESRIEEIEEHLEQAINRFKDLRFSIGSAGLARSYLTYCDWKISNSHSDEDIARKLQYSYKTFKELNLKGLEERSLYLLGKVYLNMERLIAAEESWRFALEMARKYKDRRYEVEINEQLNLIFERIRRRSGNVIVVLRAFPLVSGDVNTENFAQDSVVCTHFSSFKKSLLDTLYQKRKLIYMKFDVGNRQKLIEYIKEGCKVLHLSTCMPQMESLVLESSNFSADKVPISELHELFGSVTERPGLDLVVLAMPFSEKIGEYLINHIGINFVICFDYKEFPLCKYLTQLQLMFEKAIEIFCEKFYTLLVEGKTVRDAWKVAKQISDDFVDSNVKLFEHLNDDDFNIEELYEGKGPILLGKGDTALFSDSSSDILSHESVLFPGHVLHTSKQGQFVNIQKTNSSLVGRHRAAFEIIEKLLQSRLVHIVGQKGIGKSSLAKHIGYYLYARDKYHDGVFWINMKSQGSLAQFNENLEKEGLFMSFEDNDMEQNLTNKSILLILDDCDDIIKDSNAQFHNLIETLHSKYKLSLIITSYPVELGYPCERFELQPLAPLESASMLLAYVERNIERKEIIPYNKEMNIAEDLTESALLKECMNLPSKIKELAANLTHENFKVLEFKRRQSNDSPVSLPPLLSKMTESNELRWSDEELAEEEEKKTVKEERKRPKNREHSGKKKRGTSKVLKKQKSKF</sequence>
<evidence type="ECO:0000256" key="2">
    <source>
        <dbReference type="SAM" id="MobiDB-lite"/>
    </source>
</evidence>
<keyword evidence="5" id="KW-1185">Reference proteome</keyword>
<evidence type="ECO:0000313" key="4">
    <source>
        <dbReference type="EMBL" id="CAG9316601.1"/>
    </source>
</evidence>